<dbReference type="InterPro" id="IPR007219">
    <property type="entry name" value="XnlR_reg_dom"/>
</dbReference>
<keyword evidence="6" id="KW-0804">Transcription</keyword>
<keyword evidence="1" id="KW-0479">Metal-binding</keyword>
<feature type="region of interest" description="Disordered" evidence="9">
    <location>
        <begin position="52"/>
        <end position="112"/>
    </location>
</feature>
<dbReference type="InterPro" id="IPR001138">
    <property type="entry name" value="Zn2Cys6_DnaBD"/>
</dbReference>
<evidence type="ECO:0000313" key="11">
    <source>
        <dbReference type="EMBL" id="CDR38031.1"/>
    </source>
</evidence>
<keyword evidence="4" id="KW-0238">DNA-binding</keyword>
<dbReference type="GO" id="GO:0000981">
    <property type="term" value="F:DNA-binding transcription factor activity, RNA polymerase II-specific"/>
    <property type="evidence" value="ECO:0007669"/>
    <property type="project" value="InterPro"/>
</dbReference>
<dbReference type="CDD" id="cd12148">
    <property type="entry name" value="fungal_TF_MHR"/>
    <property type="match status" value="1"/>
</dbReference>
<dbReference type="PROSITE" id="PS50048">
    <property type="entry name" value="ZN2_CY6_FUNGAL_2"/>
    <property type="match status" value="1"/>
</dbReference>
<dbReference type="PhylomeDB" id="A0A061ATK1"/>
<dbReference type="Pfam" id="PF04082">
    <property type="entry name" value="Fungal_trans"/>
    <property type="match status" value="1"/>
</dbReference>
<evidence type="ECO:0000256" key="9">
    <source>
        <dbReference type="SAM" id="MobiDB-lite"/>
    </source>
</evidence>
<evidence type="ECO:0000256" key="1">
    <source>
        <dbReference type="ARBA" id="ARBA00022723"/>
    </source>
</evidence>
<dbReference type="GO" id="GO:0008270">
    <property type="term" value="F:zinc ion binding"/>
    <property type="evidence" value="ECO:0007669"/>
    <property type="project" value="InterPro"/>
</dbReference>
<proteinExistence type="inferred from homology"/>
<reference evidence="11" key="1">
    <citation type="journal article" date="2014" name="Genome Announc.">
        <title>Genome sequence of the yeast Cyberlindnera fabianii (Hansenula fabianii).</title>
        <authorList>
            <person name="Freel K.C."/>
            <person name="Sarilar V."/>
            <person name="Neuveglise C."/>
            <person name="Devillers H."/>
            <person name="Friedrich A."/>
            <person name="Schacherer J."/>
        </authorList>
    </citation>
    <scope>NUCLEOTIDE SEQUENCE</scope>
    <source>
        <strain evidence="11">YJS4271</strain>
    </source>
</reference>
<dbReference type="PANTHER" id="PTHR47663:SF1">
    <property type="entry name" value="XYLANOLYTIC TRANSCRIPTIONAL ACTIVATOR XLNR-RELATED"/>
    <property type="match status" value="1"/>
</dbReference>
<feature type="compositionally biased region" description="Polar residues" evidence="9">
    <location>
        <begin position="82"/>
        <end position="112"/>
    </location>
</feature>
<accession>A0A061ATK1</accession>
<protein>
    <submittedName>
        <fullName evidence="11">CYFA0S01e20384g1_1</fullName>
    </submittedName>
</protein>
<evidence type="ECO:0000256" key="7">
    <source>
        <dbReference type="ARBA" id="ARBA00023242"/>
    </source>
</evidence>
<dbReference type="PANTHER" id="PTHR47663">
    <property type="entry name" value="XYLANOLYTIC TRANSCRIPTIONAL ACTIVATOR XLNR-RELATED"/>
    <property type="match status" value="1"/>
</dbReference>
<dbReference type="GO" id="GO:0006351">
    <property type="term" value="P:DNA-templated transcription"/>
    <property type="evidence" value="ECO:0007669"/>
    <property type="project" value="InterPro"/>
</dbReference>
<keyword evidence="5" id="KW-0010">Activator</keyword>
<dbReference type="InterPro" id="IPR036864">
    <property type="entry name" value="Zn2-C6_fun-type_DNA-bd_sf"/>
</dbReference>
<keyword evidence="7" id="KW-0539">Nucleus</keyword>
<feature type="domain" description="Zn(2)-C6 fungal-type" evidence="10">
    <location>
        <begin position="19"/>
        <end position="48"/>
    </location>
</feature>
<gene>
    <name evidence="11" type="ORF">CYFA0S_01e20384g</name>
</gene>
<keyword evidence="2" id="KW-0862">Zinc</keyword>
<evidence type="ECO:0000256" key="2">
    <source>
        <dbReference type="ARBA" id="ARBA00022833"/>
    </source>
</evidence>
<dbReference type="OrthoDB" id="5365785at2759"/>
<evidence type="ECO:0000256" key="3">
    <source>
        <dbReference type="ARBA" id="ARBA00023015"/>
    </source>
</evidence>
<sequence>MEITDVDRPRKKMSRIRRACDTCNVKRTKCDGNDPCSHCSRMNLTCTYLRKEKKRGRASDKYPKDIKKRKSKGASSTGSSAPLVQNNVEDTQSTPDKWSDNNVTKSAGNTPLSHLADNVRFTNYRPVDVVSSVPHSIEHRPQRAPLVPQVPLPQPIISPEPITTPALSPMGISQLLSSIGSIMNPVYPVTPAADTSRYPLMLTIENDLRTLGIPLTVADELLEFYFGENDRPCTNVFSILRPSAVLSGKRPLHPTLLLTILTASTMHIDHWFFLGSRRKITYQMMYHMIQDRLPRDPYRLSYDELIAVIHVCYFQPWLSYPKDSVQWWRLACDTVRILMRQPPLSPDEEFKEEQLRAWWAVYILDRITSFSFNMPLLMEDTELFEVYMPCDELFWIKSADAPIAPEMDSNRRRFVDYNHDVARGIYGWFLPLAGLMAKLDEYKRAESSPRQLQSIIFAQHGILQHKILEMEKSFEGQTLLPNSDAESFMIDLLYAKYINLAIGFITQYIHSHAIISEFEDDMANDGYERLVSCVEVLEQILKLEPEMKRYPFLAGSFLFTTGYAVLQIINDVDHAHPTKINKFKYLVNTLVCVFEAVFIQFPAEFMRTLRNLLVRSLQDCEKLILLTDHMEQFKINAQKRKQALSAYSWLPETGQGLAV</sequence>
<evidence type="ECO:0000259" key="10">
    <source>
        <dbReference type="PROSITE" id="PS50048"/>
    </source>
</evidence>
<dbReference type="VEuPathDB" id="FungiDB:BON22_5441"/>
<dbReference type="SMART" id="SM00066">
    <property type="entry name" value="GAL4"/>
    <property type="match status" value="1"/>
</dbReference>
<organism evidence="11">
    <name type="scientific">Cyberlindnera fabianii</name>
    <name type="common">Yeast</name>
    <name type="synonym">Hansenula fabianii</name>
    <dbReference type="NCBI Taxonomy" id="36022"/>
    <lineage>
        <taxon>Eukaryota</taxon>
        <taxon>Fungi</taxon>
        <taxon>Dikarya</taxon>
        <taxon>Ascomycota</taxon>
        <taxon>Saccharomycotina</taxon>
        <taxon>Saccharomycetes</taxon>
        <taxon>Phaffomycetales</taxon>
        <taxon>Phaffomycetaceae</taxon>
        <taxon>Cyberlindnera</taxon>
    </lineage>
</organism>
<dbReference type="InterPro" id="IPR051439">
    <property type="entry name" value="XlnR/Xlr1"/>
</dbReference>
<name>A0A061ATK1_CYBFA</name>
<dbReference type="CDD" id="cd00067">
    <property type="entry name" value="GAL4"/>
    <property type="match status" value="1"/>
</dbReference>
<dbReference type="SUPFAM" id="SSF57701">
    <property type="entry name" value="Zn2/Cys6 DNA-binding domain"/>
    <property type="match status" value="1"/>
</dbReference>
<evidence type="ECO:0000256" key="4">
    <source>
        <dbReference type="ARBA" id="ARBA00023125"/>
    </source>
</evidence>
<evidence type="ECO:0000256" key="6">
    <source>
        <dbReference type="ARBA" id="ARBA00023163"/>
    </source>
</evidence>
<dbReference type="Gene3D" id="4.10.240.10">
    <property type="entry name" value="Zn(2)-C6 fungal-type DNA-binding domain"/>
    <property type="match status" value="1"/>
</dbReference>
<keyword evidence="3" id="KW-0805">Transcription regulation</keyword>
<dbReference type="EMBL" id="LK052886">
    <property type="protein sequence ID" value="CDR38031.1"/>
    <property type="molecule type" value="Genomic_DNA"/>
</dbReference>
<dbReference type="Pfam" id="PF00172">
    <property type="entry name" value="Zn_clus"/>
    <property type="match status" value="1"/>
</dbReference>
<dbReference type="GO" id="GO:0003677">
    <property type="term" value="F:DNA binding"/>
    <property type="evidence" value="ECO:0007669"/>
    <property type="project" value="UniProtKB-KW"/>
</dbReference>
<comment type="similarity">
    <text evidence="8">Belongs to the xlnR/xlr1 family.</text>
</comment>
<evidence type="ECO:0000256" key="5">
    <source>
        <dbReference type="ARBA" id="ARBA00023159"/>
    </source>
</evidence>
<dbReference type="AlphaFoldDB" id="A0A061ATK1"/>
<evidence type="ECO:0000256" key="8">
    <source>
        <dbReference type="ARBA" id="ARBA00037990"/>
    </source>
</evidence>